<dbReference type="OrthoDB" id="9811934at2"/>
<reference evidence="1 2" key="1">
    <citation type="submission" date="2019-08" db="EMBL/GenBank/DDBJ databases">
        <title>Seonamhaeicola sediminis sp. nov., isolated from marine sediment.</title>
        <authorList>
            <person name="Cao W.R."/>
        </authorList>
    </citation>
    <scope>NUCLEOTIDE SEQUENCE [LARGE SCALE GENOMIC DNA]</scope>
    <source>
        <strain evidence="1 2">B011</strain>
    </source>
</reference>
<keyword evidence="2" id="KW-1185">Reference proteome</keyword>
<gene>
    <name evidence="1" type="ORF">FUA24_22915</name>
</gene>
<protein>
    <recommendedName>
        <fullName evidence="3">Bulb-type lectin domain-containing protein</fullName>
    </recommendedName>
</protein>
<evidence type="ECO:0000313" key="1">
    <source>
        <dbReference type="EMBL" id="TYA70137.1"/>
    </source>
</evidence>
<dbReference type="RefSeq" id="WP_148545566.1">
    <property type="nucleotide sequence ID" value="NZ_VSDQ01000729.1"/>
</dbReference>
<dbReference type="SUPFAM" id="SSF50998">
    <property type="entry name" value="Quinoprotein alcohol dehydrogenase-like"/>
    <property type="match status" value="1"/>
</dbReference>
<dbReference type="InterPro" id="IPR011047">
    <property type="entry name" value="Quinoprotein_ADH-like_sf"/>
</dbReference>
<organism evidence="1 2">
    <name type="scientific">Seonamhaeicola marinus</name>
    <dbReference type="NCBI Taxonomy" id="1912246"/>
    <lineage>
        <taxon>Bacteria</taxon>
        <taxon>Pseudomonadati</taxon>
        <taxon>Bacteroidota</taxon>
        <taxon>Flavobacteriia</taxon>
        <taxon>Flavobacteriales</taxon>
        <taxon>Flavobacteriaceae</taxon>
    </lineage>
</organism>
<name>A0A5D0HJ99_9FLAO</name>
<dbReference type="Proteomes" id="UP000323930">
    <property type="component" value="Unassembled WGS sequence"/>
</dbReference>
<proteinExistence type="predicted"/>
<dbReference type="PANTHER" id="PTHR42754:SF1">
    <property type="entry name" value="LIPOPROTEIN"/>
    <property type="match status" value="1"/>
</dbReference>
<evidence type="ECO:0000313" key="2">
    <source>
        <dbReference type="Proteomes" id="UP000323930"/>
    </source>
</evidence>
<sequence length="441" mass="47763">MFTQNKIFQFLSIALAVLVLRCSNNDTPQTSSPPDKDVTFVKTLGGSNNESARSIIATSDGGYAILGYTQSSDGDITNKTNSSFDYWLLKFDANHALQWQQTYGGASDDRGSCLIQTQDNGFALLGSRKSTNGFNDFWVIRTNASGHISWETSFGFSGTDEGISIIETNDNGLLLTGVLDVTASGGQGNTKHNLTKRHAGGDYWAVKLDASGNLEWSKFFGGTFTDTPYDVVQTDDNGYILVGSSDSADTDIKNNKGTYDFWVIKISETGNLVWETSFGGTQLDEARGIAKTNDGNFIIIGDTRSNDKDVGFNKGAADFWVIKISNQGDLLWEKTFGGSSFDAARAIHRTKDNGFVISGSSRSADTDLEANNGQNDAWVIKLNNQGNLEWQKSLGGADVDLAYDAIQLNDNSIVVVGESNSSNADIPENKGFSDLLIFNIK</sequence>
<comment type="caution">
    <text evidence="1">The sequence shown here is derived from an EMBL/GenBank/DDBJ whole genome shotgun (WGS) entry which is preliminary data.</text>
</comment>
<dbReference type="EMBL" id="VSDQ01000729">
    <property type="protein sequence ID" value="TYA70137.1"/>
    <property type="molecule type" value="Genomic_DNA"/>
</dbReference>
<dbReference type="PANTHER" id="PTHR42754">
    <property type="entry name" value="ENDOGLUCANASE"/>
    <property type="match status" value="1"/>
</dbReference>
<accession>A0A5D0HJ99</accession>
<evidence type="ECO:0008006" key="3">
    <source>
        <dbReference type="Google" id="ProtNLM"/>
    </source>
</evidence>
<dbReference type="AlphaFoldDB" id="A0A5D0HJ99"/>